<protein>
    <submittedName>
        <fullName evidence="2">Uncharacterized protein</fullName>
    </submittedName>
</protein>
<accession>A0AAV1RAU6</accession>
<comment type="caution">
    <text evidence="2">The sequence shown here is derived from an EMBL/GenBank/DDBJ whole genome shotgun (WGS) entry which is preliminary data.</text>
</comment>
<reference evidence="2 3" key="1">
    <citation type="submission" date="2024-01" db="EMBL/GenBank/DDBJ databases">
        <authorList>
            <person name="Waweru B."/>
        </authorList>
    </citation>
    <scope>NUCLEOTIDE SEQUENCE [LARGE SCALE GENOMIC DNA]</scope>
</reference>
<keyword evidence="3" id="KW-1185">Reference proteome</keyword>
<dbReference type="AlphaFoldDB" id="A0AAV1RAU6"/>
<name>A0AAV1RAU6_9ROSI</name>
<dbReference type="InterPro" id="IPR051462">
    <property type="entry name" value="CBS_domain-containing"/>
</dbReference>
<sequence>MVGLTYKFFLDKGRCWLLGRFSDGDFKYLIETVQLLAITGQNQAYNKALDTFNELQKLLTKNNGKVVGDLMTPNPLVVYETTNLEEAASKKTPKGYMKFENIEQLPTLAEYIKCSGSFELADALADECSCANLDS</sequence>
<dbReference type="PANTHER" id="PTHR48108:SF6">
    <property type="entry name" value="CBS DOMAIN-CONTAINING PROTEIN CBSX1, CHLOROPLASTIC"/>
    <property type="match status" value="1"/>
</dbReference>
<keyword evidence="1" id="KW-0677">Repeat</keyword>
<dbReference type="Gene3D" id="3.10.580.10">
    <property type="entry name" value="CBS-domain"/>
    <property type="match status" value="1"/>
</dbReference>
<dbReference type="Proteomes" id="UP001314170">
    <property type="component" value="Unassembled WGS sequence"/>
</dbReference>
<evidence type="ECO:0000313" key="3">
    <source>
        <dbReference type="Proteomes" id="UP001314170"/>
    </source>
</evidence>
<gene>
    <name evidence="2" type="ORF">DCAF_LOCUS7676</name>
</gene>
<organism evidence="2 3">
    <name type="scientific">Dovyalis caffra</name>
    <dbReference type="NCBI Taxonomy" id="77055"/>
    <lineage>
        <taxon>Eukaryota</taxon>
        <taxon>Viridiplantae</taxon>
        <taxon>Streptophyta</taxon>
        <taxon>Embryophyta</taxon>
        <taxon>Tracheophyta</taxon>
        <taxon>Spermatophyta</taxon>
        <taxon>Magnoliopsida</taxon>
        <taxon>eudicotyledons</taxon>
        <taxon>Gunneridae</taxon>
        <taxon>Pentapetalae</taxon>
        <taxon>rosids</taxon>
        <taxon>fabids</taxon>
        <taxon>Malpighiales</taxon>
        <taxon>Salicaceae</taxon>
        <taxon>Flacourtieae</taxon>
        <taxon>Dovyalis</taxon>
    </lineage>
</organism>
<proteinExistence type="predicted"/>
<dbReference type="PANTHER" id="PTHR48108">
    <property type="entry name" value="CBS DOMAIN-CONTAINING PROTEIN CBSX2, CHLOROPLASTIC"/>
    <property type="match status" value="1"/>
</dbReference>
<evidence type="ECO:0000313" key="2">
    <source>
        <dbReference type="EMBL" id="CAK7329909.1"/>
    </source>
</evidence>
<dbReference type="EMBL" id="CAWUPB010000913">
    <property type="protein sequence ID" value="CAK7329909.1"/>
    <property type="molecule type" value="Genomic_DNA"/>
</dbReference>
<evidence type="ECO:0000256" key="1">
    <source>
        <dbReference type="ARBA" id="ARBA00022737"/>
    </source>
</evidence>
<dbReference type="SUPFAM" id="SSF54631">
    <property type="entry name" value="CBS-domain pair"/>
    <property type="match status" value="1"/>
</dbReference>
<dbReference type="InterPro" id="IPR046342">
    <property type="entry name" value="CBS_dom_sf"/>
</dbReference>